<dbReference type="Pfam" id="PF12680">
    <property type="entry name" value="SnoaL_2"/>
    <property type="match status" value="1"/>
</dbReference>
<accession>A0ABW3CWD6</accession>
<feature type="domain" description="SnoaL-like" evidence="1">
    <location>
        <begin position="14"/>
        <end position="115"/>
    </location>
</feature>
<comment type="caution">
    <text evidence="2">The sequence shown here is derived from an EMBL/GenBank/DDBJ whole genome shotgun (WGS) entry which is preliminary data.</text>
</comment>
<dbReference type="SUPFAM" id="SSF54427">
    <property type="entry name" value="NTF2-like"/>
    <property type="match status" value="1"/>
</dbReference>
<dbReference type="Gene3D" id="3.10.450.50">
    <property type="match status" value="1"/>
</dbReference>
<proteinExistence type="predicted"/>
<evidence type="ECO:0000259" key="1">
    <source>
        <dbReference type="Pfam" id="PF12680"/>
    </source>
</evidence>
<reference evidence="3" key="1">
    <citation type="journal article" date="2019" name="Int. J. Syst. Evol. Microbiol.">
        <title>The Global Catalogue of Microorganisms (GCM) 10K type strain sequencing project: providing services to taxonomists for standard genome sequencing and annotation.</title>
        <authorList>
            <consortium name="The Broad Institute Genomics Platform"/>
            <consortium name="The Broad Institute Genome Sequencing Center for Infectious Disease"/>
            <person name="Wu L."/>
            <person name="Ma J."/>
        </authorList>
    </citation>
    <scope>NUCLEOTIDE SEQUENCE [LARGE SCALE GENOMIC DNA]</scope>
    <source>
        <strain evidence="3">CCUG 62952</strain>
    </source>
</reference>
<sequence>METTHPNIEVLQKFDPTNIASAVNILAEDAIFHYINPNLPHLEGDYVGLKGFQTFFKTIGAISKGTFKVNPITAYPIGEELVVVHSRNDIVLEDKQMEVDVVVVWRIVDGKIREVWDIPSTHHVNIRPVV</sequence>
<evidence type="ECO:0000313" key="3">
    <source>
        <dbReference type="Proteomes" id="UP001596978"/>
    </source>
</evidence>
<keyword evidence="3" id="KW-1185">Reference proteome</keyword>
<organism evidence="2 3">
    <name type="scientific">Sungkyunkwania multivorans</name>
    <dbReference type="NCBI Taxonomy" id="1173618"/>
    <lineage>
        <taxon>Bacteria</taxon>
        <taxon>Pseudomonadati</taxon>
        <taxon>Bacteroidota</taxon>
        <taxon>Flavobacteriia</taxon>
        <taxon>Flavobacteriales</taxon>
        <taxon>Flavobacteriaceae</taxon>
        <taxon>Sungkyunkwania</taxon>
    </lineage>
</organism>
<dbReference type="RefSeq" id="WP_386406285.1">
    <property type="nucleotide sequence ID" value="NZ_JBHTJH010000004.1"/>
</dbReference>
<gene>
    <name evidence="2" type="ORF">ACFQ1M_07610</name>
</gene>
<dbReference type="EMBL" id="JBHTJH010000004">
    <property type="protein sequence ID" value="MFD0862070.1"/>
    <property type="molecule type" value="Genomic_DNA"/>
</dbReference>
<name>A0ABW3CWD6_9FLAO</name>
<dbReference type="Proteomes" id="UP001596978">
    <property type="component" value="Unassembled WGS sequence"/>
</dbReference>
<dbReference type="InterPro" id="IPR032710">
    <property type="entry name" value="NTF2-like_dom_sf"/>
</dbReference>
<dbReference type="InterPro" id="IPR037401">
    <property type="entry name" value="SnoaL-like"/>
</dbReference>
<evidence type="ECO:0000313" key="2">
    <source>
        <dbReference type="EMBL" id="MFD0862070.1"/>
    </source>
</evidence>
<protein>
    <submittedName>
        <fullName evidence="2">Nuclear transport factor 2 family protein</fullName>
    </submittedName>
</protein>